<feature type="region of interest" description="Disordered" evidence="1">
    <location>
        <begin position="318"/>
        <end position="393"/>
    </location>
</feature>
<dbReference type="AlphaFoldDB" id="A0A388K6L2"/>
<sequence length="667" mass="74952">MQVCFTREIHIGRAPNRRPPLRRLRGEQCKGRMAEQGERVIAQEPQGQREERGPPGTEVQLFDEDRIRLLIAKCYEDGVFPERLRHGEFVIENRIRIFKVNAQIDRLTTAWLKERTVIVIFQGAARDLPLKVREDLVRAYENGWFRRRTFARGFKRGRVHGEGPNVMSYVAKSREVAQWLIAKGEDAVVIRGIEYKLLFKPWMTRAELDERRRNEEATKFWVSALRVPLRVMFHVPDLVTQAMAAILLQHPPEPDASRPKMMNMKFELAREAEEHFEPTISMRLEDGEMYNVEFVCKNTPWCTRCRWWYHTESDDCPRADEGEVEVSNGRQGGDRNRQRGFNQGEVVYERGIRDAARDLPSNQDGASDSNLVASSREQNNQGPGRSLHPDGRQNLVGGVVIDHARGEGGGSTPAPSGGFVAGTGGGFTPVAGMGAGEPWNQAGMMGDPYLNQALQYQMWQQPMMRGIPPNQWTGAGYMGAQGVISSYQGYVGDGGNTGYLAGQDMVVGGYQGELVEKVVSINRQVPGRDGATQAGSSQHSSTGGRRDDLREEVRALVNPKGVETRTGDDRQYEEKFLLPLVCTMLGQEAFILGLIHRNGQTILPASAFYGTPGPNMIEARVRQMYAERFNFRLVQTESVPKITVDTPSGKRIKFYVPLVDARIPIPH</sequence>
<protein>
    <submittedName>
        <fullName evidence="2">Uncharacterized protein</fullName>
    </submittedName>
</protein>
<keyword evidence="3" id="KW-1185">Reference proteome</keyword>
<name>A0A388K6L2_CHABU</name>
<evidence type="ECO:0000313" key="2">
    <source>
        <dbReference type="EMBL" id="GBG65666.1"/>
    </source>
</evidence>
<dbReference type="EMBL" id="BFEA01000064">
    <property type="protein sequence ID" value="GBG65666.1"/>
    <property type="molecule type" value="Genomic_DNA"/>
</dbReference>
<feature type="compositionally biased region" description="Polar residues" evidence="1">
    <location>
        <begin position="360"/>
        <end position="383"/>
    </location>
</feature>
<accession>A0A388K6L2</accession>
<feature type="region of interest" description="Disordered" evidence="1">
    <location>
        <begin position="526"/>
        <end position="550"/>
    </location>
</feature>
<evidence type="ECO:0000313" key="3">
    <source>
        <dbReference type="Proteomes" id="UP000265515"/>
    </source>
</evidence>
<gene>
    <name evidence="2" type="ORF">CBR_g51966</name>
</gene>
<dbReference type="Proteomes" id="UP000265515">
    <property type="component" value="Unassembled WGS sequence"/>
</dbReference>
<dbReference type="Gramene" id="GBG65666">
    <property type="protein sequence ID" value="GBG65666"/>
    <property type="gene ID" value="CBR_g51966"/>
</dbReference>
<dbReference type="STRING" id="69332.A0A388K6L2"/>
<reference evidence="2 3" key="1">
    <citation type="journal article" date="2018" name="Cell">
        <title>The Chara Genome: Secondary Complexity and Implications for Plant Terrestrialization.</title>
        <authorList>
            <person name="Nishiyama T."/>
            <person name="Sakayama H."/>
            <person name="Vries J.D."/>
            <person name="Buschmann H."/>
            <person name="Saint-Marcoux D."/>
            <person name="Ullrich K.K."/>
            <person name="Haas F.B."/>
            <person name="Vanderstraeten L."/>
            <person name="Becker D."/>
            <person name="Lang D."/>
            <person name="Vosolsobe S."/>
            <person name="Rombauts S."/>
            <person name="Wilhelmsson P.K.I."/>
            <person name="Janitza P."/>
            <person name="Kern R."/>
            <person name="Heyl A."/>
            <person name="Rumpler F."/>
            <person name="Villalobos L.I.A.C."/>
            <person name="Clay J.M."/>
            <person name="Skokan R."/>
            <person name="Toyoda A."/>
            <person name="Suzuki Y."/>
            <person name="Kagoshima H."/>
            <person name="Schijlen E."/>
            <person name="Tajeshwar N."/>
            <person name="Catarino B."/>
            <person name="Hetherington A.J."/>
            <person name="Saltykova A."/>
            <person name="Bonnot C."/>
            <person name="Breuninger H."/>
            <person name="Symeonidi A."/>
            <person name="Radhakrishnan G.V."/>
            <person name="Van Nieuwerburgh F."/>
            <person name="Deforce D."/>
            <person name="Chang C."/>
            <person name="Karol K.G."/>
            <person name="Hedrich R."/>
            <person name="Ulvskov P."/>
            <person name="Glockner G."/>
            <person name="Delwiche C.F."/>
            <person name="Petrasek J."/>
            <person name="Van de Peer Y."/>
            <person name="Friml J."/>
            <person name="Beilby M."/>
            <person name="Dolan L."/>
            <person name="Kohara Y."/>
            <person name="Sugano S."/>
            <person name="Fujiyama A."/>
            <person name="Delaux P.-M."/>
            <person name="Quint M."/>
            <person name="TheiBen G."/>
            <person name="Hagemann M."/>
            <person name="Harholt J."/>
            <person name="Dunand C."/>
            <person name="Zachgo S."/>
            <person name="Langdale J."/>
            <person name="Maumus F."/>
            <person name="Straeten D.V.D."/>
            <person name="Gould S.B."/>
            <person name="Rensing S.A."/>
        </authorList>
    </citation>
    <scope>NUCLEOTIDE SEQUENCE [LARGE SCALE GENOMIC DNA]</scope>
    <source>
        <strain evidence="2 3">S276</strain>
    </source>
</reference>
<evidence type="ECO:0000256" key="1">
    <source>
        <dbReference type="SAM" id="MobiDB-lite"/>
    </source>
</evidence>
<feature type="compositionally biased region" description="Polar residues" evidence="1">
    <location>
        <begin position="533"/>
        <end position="543"/>
    </location>
</feature>
<feature type="compositionally biased region" description="Basic and acidic residues" evidence="1">
    <location>
        <begin position="347"/>
        <end position="357"/>
    </location>
</feature>
<proteinExistence type="predicted"/>
<comment type="caution">
    <text evidence="2">The sequence shown here is derived from an EMBL/GenBank/DDBJ whole genome shotgun (WGS) entry which is preliminary data.</text>
</comment>
<organism evidence="2 3">
    <name type="scientific">Chara braunii</name>
    <name type="common">Braun's stonewort</name>
    <dbReference type="NCBI Taxonomy" id="69332"/>
    <lineage>
        <taxon>Eukaryota</taxon>
        <taxon>Viridiplantae</taxon>
        <taxon>Streptophyta</taxon>
        <taxon>Charophyceae</taxon>
        <taxon>Charales</taxon>
        <taxon>Characeae</taxon>
        <taxon>Chara</taxon>
    </lineage>
</organism>